<dbReference type="PROSITE" id="PS51257">
    <property type="entry name" value="PROKAR_LIPOPROTEIN"/>
    <property type="match status" value="1"/>
</dbReference>
<dbReference type="Gene3D" id="1.25.40.10">
    <property type="entry name" value="Tetratricopeptide repeat domain"/>
    <property type="match status" value="1"/>
</dbReference>
<dbReference type="EMBL" id="UINC01029857">
    <property type="protein sequence ID" value="SVB13304.1"/>
    <property type="molecule type" value="Genomic_DNA"/>
</dbReference>
<dbReference type="InterPro" id="IPR011990">
    <property type="entry name" value="TPR-like_helical_dom_sf"/>
</dbReference>
<name>A0A382BI20_9ZZZZ</name>
<sequence length="303" mass="35448">MDAFSGKIWVFIYTLILLVLTGCTGTRPSTYSEGENVDAGENIETLESIIQEQGEKINSIEQDLVKYQKMINDRSHVLDIYDDNNQNVKEFRSKLEKEVQVVLESMQDGPFDKEITNTLIKMQNKIHILEDRTFYTDSLYFEIINDLVMIENQIESLISSYKEMNEISVKKKTIVIPKITNEEYEAKYIKSLAHYQNGEWNASLDGFKFLLQADSNHDKADNCQYWIGEVYFALKDYPRSIKEFEKVFTFPGTNKADDAQLKLGLCYVNIGKIDKAKQEFENLLEFYPNSEYYKRSQEYLQKY</sequence>
<dbReference type="AlphaFoldDB" id="A0A382BI20"/>
<gene>
    <name evidence="2" type="ORF">METZ01_LOCUS166158</name>
</gene>
<evidence type="ECO:0000256" key="1">
    <source>
        <dbReference type="SAM" id="Coils"/>
    </source>
</evidence>
<dbReference type="SUPFAM" id="SSF48452">
    <property type="entry name" value="TPR-like"/>
    <property type="match status" value="1"/>
</dbReference>
<reference evidence="2" key="1">
    <citation type="submission" date="2018-05" db="EMBL/GenBank/DDBJ databases">
        <authorList>
            <person name="Lanie J.A."/>
            <person name="Ng W.-L."/>
            <person name="Kazmierczak K.M."/>
            <person name="Andrzejewski T.M."/>
            <person name="Davidsen T.M."/>
            <person name="Wayne K.J."/>
            <person name="Tettelin H."/>
            <person name="Glass J.I."/>
            <person name="Rusch D."/>
            <person name="Podicherti R."/>
            <person name="Tsui H.-C.T."/>
            <person name="Winkler M.E."/>
        </authorList>
    </citation>
    <scope>NUCLEOTIDE SEQUENCE</scope>
</reference>
<protein>
    <submittedName>
        <fullName evidence="2">Uncharacterized protein</fullName>
    </submittedName>
</protein>
<keyword evidence="1" id="KW-0175">Coiled coil</keyword>
<dbReference type="Pfam" id="PF13174">
    <property type="entry name" value="TPR_6"/>
    <property type="match status" value="1"/>
</dbReference>
<accession>A0A382BI20</accession>
<organism evidence="2">
    <name type="scientific">marine metagenome</name>
    <dbReference type="NCBI Taxonomy" id="408172"/>
    <lineage>
        <taxon>unclassified sequences</taxon>
        <taxon>metagenomes</taxon>
        <taxon>ecological metagenomes</taxon>
    </lineage>
</organism>
<dbReference type="PROSITE" id="PS50005">
    <property type="entry name" value="TPR"/>
    <property type="match status" value="1"/>
</dbReference>
<proteinExistence type="predicted"/>
<feature type="coiled-coil region" evidence="1">
    <location>
        <begin position="43"/>
        <end position="70"/>
    </location>
</feature>
<evidence type="ECO:0000313" key="2">
    <source>
        <dbReference type="EMBL" id="SVB13304.1"/>
    </source>
</evidence>
<dbReference type="InterPro" id="IPR019734">
    <property type="entry name" value="TPR_rpt"/>
</dbReference>